<evidence type="ECO:0000313" key="1">
    <source>
        <dbReference type="EMBL" id="KAG8550752.1"/>
    </source>
</evidence>
<dbReference type="AlphaFoldDB" id="A0AAV6ZMZ4"/>
<reference evidence="1" key="1">
    <citation type="thesis" date="2020" institute="ProQuest LLC" country="789 East Eisenhower Parkway, Ann Arbor, MI, USA">
        <title>Comparative Genomics and Chromosome Evolution.</title>
        <authorList>
            <person name="Mudd A.B."/>
        </authorList>
    </citation>
    <scope>NUCLEOTIDE SEQUENCE</scope>
    <source>
        <strain evidence="1">237g6f4</strain>
        <tissue evidence="1">Blood</tissue>
    </source>
</reference>
<protein>
    <submittedName>
        <fullName evidence="1">Uncharacterized protein</fullName>
    </submittedName>
</protein>
<proteinExistence type="predicted"/>
<evidence type="ECO:0000313" key="2">
    <source>
        <dbReference type="Proteomes" id="UP000824782"/>
    </source>
</evidence>
<sequence>MSRNLNFSCKRFCRYRPPHRCASSPLSINHFLCIFSTSMPKNRLLEKSYIFFSIWKLSDNRLHQIPIKYNAVRQCVCFLRGSLRQ</sequence>
<comment type="caution">
    <text evidence="1">The sequence shown here is derived from an EMBL/GenBank/DDBJ whole genome shotgun (WGS) entry which is preliminary data.</text>
</comment>
<name>A0AAV6ZMZ4_ENGPU</name>
<gene>
    <name evidence="1" type="ORF">GDO81_021422</name>
</gene>
<dbReference type="Proteomes" id="UP000824782">
    <property type="component" value="Unassembled WGS sequence"/>
</dbReference>
<accession>A0AAV6ZMZ4</accession>
<keyword evidence="2" id="KW-1185">Reference proteome</keyword>
<dbReference type="EMBL" id="WNYA01000029">
    <property type="protein sequence ID" value="KAG8550752.1"/>
    <property type="molecule type" value="Genomic_DNA"/>
</dbReference>
<organism evidence="1 2">
    <name type="scientific">Engystomops pustulosus</name>
    <name type="common">Tungara frog</name>
    <name type="synonym">Physalaemus pustulosus</name>
    <dbReference type="NCBI Taxonomy" id="76066"/>
    <lineage>
        <taxon>Eukaryota</taxon>
        <taxon>Metazoa</taxon>
        <taxon>Chordata</taxon>
        <taxon>Craniata</taxon>
        <taxon>Vertebrata</taxon>
        <taxon>Euteleostomi</taxon>
        <taxon>Amphibia</taxon>
        <taxon>Batrachia</taxon>
        <taxon>Anura</taxon>
        <taxon>Neobatrachia</taxon>
        <taxon>Hyloidea</taxon>
        <taxon>Leptodactylidae</taxon>
        <taxon>Leiuperinae</taxon>
        <taxon>Engystomops</taxon>
    </lineage>
</organism>